<dbReference type="Proteomes" id="UP001596201">
    <property type="component" value="Unassembled WGS sequence"/>
</dbReference>
<dbReference type="Pfam" id="PF00085">
    <property type="entry name" value="Thioredoxin"/>
    <property type="match status" value="1"/>
</dbReference>
<sequence>MAQAPDTDALVDHLIETGVVVEHDDGTLETTPDYEETRSVYHDTYAGSSEAQFRETLVDVFDLDPATADEEIDEQGVTRDELIAFLSLRSFLDDPPDTLRLAMLARLAATIGPASAVPPTLREIDDEDYESFLAEHPDAVVTVWKTGCAPCDAMKNDLDEILAAVPDAVAVAGVDGGVVSAFRREFEVNAAPAVLCFRDGELVESETGRRTAAQLDEQFTEIYG</sequence>
<protein>
    <submittedName>
        <fullName evidence="2">Thioredoxin family protein</fullName>
    </submittedName>
</protein>
<dbReference type="SUPFAM" id="SSF52833">
    <property type="entry name" value="Thioredoxin-like"/>
    <property type="match status" value="1"/>
</dbReference>
<dbReference type="EMBL" id="JBHSKX010000001">
    <property type="protein sequence ID" value="MFC5365943.1"/>
    <property type="molecule type" value="Genomic_DNA"/>
</dbReference>
<feature type="domain" description="Thioredoxin" evidence="1">
    <location>
        <begin position="123"/>
        <end position="218"/>
    </location>
</feature>
<keyword evidence="3" id="KW-1185">Reference proteome</keyword>
<dbReference type="RefSeq" id="WP_227228722.1">
    <property type="nucleotide sequence ID" value="NZ_JAJCVJ010000001.1"/>
</dbReference>
<evidence type="ECO:0000313" key="2">
    <source>
        <dbReference type="EMBL" id="MFC5365943.1"/>
    </source>
</evidence>
<name>A0ABD5R883_9EURY</name>
<comment type="caution">
    <text evidence="2">The sequence shown here is derived from an EMBL/GenBank/DDBJ whole genome shotgun (WGS) entry which is preliminary data.</text>
</comment>
<organism evidence="2 3">
    <name type="scientific">Salinirubrum litoreum</name>
    <dbReference type="NCBI Taxonomy" id="1126234"/>
    <lineage>
        <taxon>Archaea</taxon>
        <taxon>Methanobacteriati</taxon>
        <taxon>Methanobacteriota</taxon>
        <taxon>Stenosarchaea group</taxon>
        <taxon>Halobacteria</taxon>
        <taxon>Halobacteriales</taxon>
        <taxon>Haloferacaceae</taxon>
        <taxon>Salinirubrum</taxon>
    </lineage>
</organism>
<dbReference type="InterPro" id="IPR013766">
    <property type="entry name" value="Thioredoxin_domain"/>
</dbReference>
<dbReference type="Gene3D" id="3.40.30.10">
    <property type="entry name" value="Glutaredoxin"/>
    <property type="match status" value="1"/>
</dbReference>
<evidence type="ECO:0000313" key="3">
    <source>
        <dbReference type="Proteomes" id="UP001596201"/>
    </source>
</evidence>
<accession>A0ABD5R883</accession>
<reference evidence="2 3" key="1">
    <citation type="journal article" date="2019" name="Int. J. Syst. Evol. Microbiol.">
        <title>The Global Catalogue of Microorganisms (GCM) 10K type strain sequencing project: providing services to taxonomists for standard genome sequencing and annotation.</title>
        <authorList>
            <consortium name="The Broad Institute Genomics Platform"/>
            <consortium name="The Broad Institute Genome Sequencing Center for Infectious Disease"/>
            <person name="Wu L."/>
            <person name="Ma J."/>
        </authorList>
    </citation>
    <scope>NUCLEOTIDE SEQUENCE [LARGE SCALE GENOMIC DNA]</scope>
    <source>
        <strain evidence="2 3">CGMCC 1.12237</strain>
    </source>
</reference>
<proteinExistence type="predicted"/>
<gene>
    <name evidence="2" type="ORF">ACFPJ5_03270</name>
</gene>
<evidence type="ECO:0000259" key="1">
    <source>
        <dbReference type="Pfam" id="PF00085"/>
    </source>
</evidence>
<dbReference type="AlphaFoldDB" id="A0ABD5R883"/>
<dbReference type="CDD" id="cd02947">
    <property type="entry name" value="TRX_family"/>
    <property type="match status" value="1"/>
</dbReference>
<dbReference type="PROSITE" id="PS00194">
    <property type="entry name" value="THIOREDOXIN_1"/>
    <property type="match status" value="1"/>
</dbReference>
<dbReference type="InterPro" id="IPR036249">
    <property type="entry name" value="Thioredoxin-like_sf"/>
</dbReference>
<dbReference type="InterPro" id="IPR017937">
    <property type="entry name" value="Thioredoxin_CS"/>
</dbReference>